<evidence type="ECO:0000256" key="4">
    <source>
        <dbReference type="ARBA" id="ARBA00022490"/>
    </source>
</evidence>
<dbReference type="HAMAP" id="MF_00046">
    <property type="entry name" value="MurC"/>
    <property type="match status" value="1"/>
</dbReference>
<evidence type="ECO:0000256" key="6">
    <source>
        <dbReference type="ARBA" id="ARBA00022618"/>
    </source>
</evidence>
<dbReference type="InterPro" id="IPR000713">
    <property type="entry name" value="Mur_ligase_N"/>
</dbReference>
<keyword evidence="11 14" id="KW-0131">Cell cycle</keyword>
<gene>
    <name evidence="14" type="primary">murC</name>
    <name evidence="18" type="ORF">EV210_101473</name>
</gene>
<keyword evidence="19" id="KW-1185">Reference proteome</keyword>
<keyword evidence="8 14" id="KW-0067">ATP-binding</keyword>
<dbReference type="Pfam" id="PF01225">
    <property type="entry name" value="Mur_ligase"/>
    <property type="match status" value="1"/>
</dbReference>
<keyword evidence="4 14" id="KW-0963">Cytoplasm</keyword>
<evidence type="ECO:0000256" key="3">
    <source>
        <dbReference type="ARBA" id="ARBA00012211"/>
    </source>
</evidence>
<dbReference type="GO" id="GO:0008763">
    <property type="term" value="F:UDP-N-acetylmuramate-L-alanine ligase activity"/>
    <property type="evidence" value="ECO:0007669"/>
    <property type="project" value="UniProtKB-UniRule"/>
</dbReference>
<dbReference type="GO" id="GO:0005737">
    <property type="term" value="C:cytoplasm"/>
    <property type="evidence" value="ECO:0007669"/>
    <property type="project" value="UniProtKB-SubCell"/>
</dbReference>
<protein>
    <recommendedName>
        <fullName evidence="3 14">UDP-N-acetylmuramate--L-alanine ligase</fullName>
        <ecNumber evidence="3 14">6.3.2.8</ecNumber>
    </recommendedName>
    <alternativeName>
        <fullName evidence="14">UDP-N-acetylmuramoyl-L-alanine synthetase</fullName>
    </alternativeName>
</protein>
<keyword evidence="6 14" id="KW-0132">Cell division</keyword>
<dbReference type="GO" id="GO:0071555">
    <property type="term" value="P:cell wall organization"/>
    <property type="evidence" value="ECO:0007669"/>
    <property type="project" value="UniProtKB-KW"/>
</dbReference>
<name>A0A4R1Q5E3_9FIRM</name>
<evidence type="ECO:0000256" key="14">
    <source>
        <dbReference type="HAMAP-Rule" id="MF_00046"/>
    </source>
</evidence>
<dbReference type="Pfam" id="PF08245">
    <property type="entry name" value="Mur_ligase_M"/>
    <property type="match status" value="1"/>
</dbReference>
<comment type="catalytic activity">
    <reaction evidence="13 14">
        <text>UDP-N-acetyl-alpha-D-muramate + L-alanine + ATP = UDP-N-acetyl-alpha-D-muramoyl-L-alanine + ADP + phosphate + H(+)</text>
        <dbReference type="Rhea" id="RHEA:23372"/>
        <dbReference type="ChEBI" id="CHEBI:15378"/>
        <dbReference type="ChEBI" id="CHEBI:30616"/>
        <dbReference type="ChEBI" id="CHEBI:43474"/>
        <dbReference type="ChEBI" id="CHEBI:57972"/>
        <dbReference type="ChEBI" id="CHEBI:70757"/>
        <dbReference type="ChEBI" id="CHEBI:83898"/>
        <dbReference type="ChEBI" id="CHEBI:456216"/>
        <dbReference type="EC" id="6.3.2.8"/>
    </reaction>
</comment>
<dbReference type="PANTHER" id="PTHR43445">
    <property type="entry name" value="UDP-N-ACETYLMURAMATE--L-ALANINE LIGASE-RELATED"/>
    <property type="match status" value="1"/>
</dbReference>
<evidence type="ECO:0000313" key="19">
    <source>
        <dbReference type="Proteomes" id="UP000295063"/>
    </source>
</evidence>
<evidence type="ECO:0000256" key="10">
    <source>
        <dbReference type="ARBA" id="ARBA00022984"/>
    </source>
</evidence>
<comment type="pathway">
    <text evidence="2 14">Cell wall biogenesis; peptidoglycan biosynthesis.</text>
</comment>
<comment type="subcellular location">
    <subcellularLocation>
        <location evidence="1 14">Cytoplasm</location>
    </subcellularLocation>
</comment>
<dbReference type="SUPFAM" id="SSF53244">
    <property type="entry name" value="MurD-like peptide ligases, peptide-binding domain"/>
    <property type="match status" value="1"/>
</dbReference>
<dbReference type="GO" id="GO:0051301">
    <property type="term" value="P:cell division"/>
    <property type="evidence" value="ECO:0007669"/>
    <property type="project" value="UniProtKB-KW"/>
</dbReference>
<keyword evidence="7 14" id="KW-0547">Nucleotide-binding</keyword>
<dbReference type="InterPro" id="IPR036565">
    <property type="entry name" value="Mur-like_cat_sf"/>
</dbReference>
<reference evidence="18 19" key="1">
    <citation type="submission" date="2019-03" db="EMBL/GenBank/DDBJ databases">
        <title>Genomic Encyclopedia of Type Strains, Phase IV (KMG-IV): sequencing the most valuable type-strain genomes for metagenomic binning, comparative biology and taxonomic classification.</title>
        <authorList>
            <person name="Goeker M."/>
        </authorList>
    </citation>
    <scope>NUCLEOTIDE SEQUENCE [LARGE SCALE GENOMIC DNA]</scope>
    <source>
        <strain evidence="18 19">DSM 15969</strain>
    </source>
</reference>
<keyword evidence="10 14" id="KW-0573">Peptidoglycan synthesis</keyword>
<feature type="binding site" evidence="14">
    <location>
        <begin position="95"/>
        <end position="101"/>
    </location>
    <ligand>
        <name>ATP</name>
        <dbReference type="ChEBI" id="CHEBI:30616"/>
    </ligand>
</feature>
<evidence type="ECO:0000256" key="12">
    <source>
        <dbReference type="ARBA" id="ARBA00023316"/>
    </source>
</evidence>
<evidence type="ECO:0000256" key="7">
    <source>
        <dbReference type="ARBA" id="ARBA00022741"/>
    </source>
</evidence>
<sequence>MSAIAKVLLAMGFSVSGSDISKSETTYKLEQLGARVCVGHCSENIQDAQAIVVSTAIPESNAELTAARERGLTVFHRADIVAAIMENREGIAIAGAHGKTTTTSMIAIMLEKAGLDPTILIGGELDYLGGNAKMGKGKHVVAEADESDGSFLKLSPKIAIVTNIENDHMDFYETMENILNTFQKFLHKLPVENGLAILCFDNPFVRDMAEQLDRKYVSYAVDHEAEYTARNIRINGSETIYDAYCEGQLLGSISLNVPGRHNIANSLAAIVTGVKLGLSFAQIADGLAAFQGVKRRFQTKGRAKGVWIVDDYAHHPTEIATTLRAAKDLKPKRLICIFQPHRYSRTKFLRQEFGSAFVPADHLILTDVYSAGEQPIPGITGEVIKDEVERQTSQTVTYIQDKSKISRYLLEFVEPGDLVMTMGAGDIYRSGEELVEKLAQN</sequence>
<dbReference type="SUPFAM" id="SSF51984">
    <property type="entry name" value="MurCD N-terminal domain"/>
    <property type="match status" value="1"/>
</dbReference>
<dbReference type="EC" id="6.3.2.8" evidence="3 14"/>
<evidence type="ECO:0000259" key="17">
    <source>
        <dbReference type="Pfam" id="PF08245"/>
    </source>
</evidence>
<comment type="similarity">
    <text evidence="14">Belongs to the MurCDEF family.</text>
</comment>
<evidence type="ECO:0000256" key="9">
    <source>
        <dbReference type="ARBA" id="ARBA00022960"/>
    </source>
</evidence>
<feature type="domain" description="Mur ligase N-terminal catalytic" evidence="15">
    <location>
        <begin position="1"/>
        <end position="87"/>
    </location>
</feature>
<dbReference type="NCBIfam" id="TIGR01082">
    <property type="entry name" value="murC"/>
    <property type="match status" value="1"/>
</dbReference>
<dbReference type="PANTHER" id="PTHR43445:SF3">
    <property type="entry name" value="UDP-N-ACETYLMURAMATE--L-ALANINE LIGASE"/>
    <property type="match status" value="1"/>
</dbReference>
<dbReference type="InterPro" id="IPR013221">
    <property type="entry name" value="Mur_ligase_cen"/>
</dbReference>
<dbReference type="GO" id="GO:0009252">
    <property type="term" value="P:peptidoglycan biosynthetic process"/>
    <property type="evidence" value="ECO:0007669"/>
    <property type="project" value="UniProtKB-UniRule"/>
</dbReference>
<dbReference type="Gene3D" id="3.40.1190.10">
    <property type="entry name" value="Mur-like, catalytic domain"/>
    <property type="match status" value="1"/>
</dbReference>
<feature type="domain" description="Mur ligase C-terminal" evidence="16">
    <location>
        <begin position="295"/>
        <end position="425"/>
    </location>
</feature>
<dbReference type="GO" id="GO:0005524">
    <property type="term" value="F:ATP binding"/>
    <property type="evidence" value="ECO:0007669"/>
    <property type="project" value="UniProtKB-UniRule"/>
</dbReference>
<evidence type="ECO:0000256" key="11">
    <source>
        <dbReference type="ARBA" id="ARBA00023306"/>
    </source>
</evidence>
<comment type="function">
    <text evidence="14">Cell wall formation.</text>
</comment>
<keyword evidence="12 14" id="KW-0961">Cell wall biogenesis/degradation</keyword>
<dbReference type="UniPathway" id="UPA00219"/>
<dbReference type="InterPro" id="IPR005758">
    <property type="entry name" value="UDP-N-AcMur_Ala_ligase_MurC"/>
</dbReference>
<evidence type="ECO:0000313" key="18">
    <source>
        <dbReference type="EMBL" id="TCL40272.1"/>
    </source>
</evidence>
<evidence type="ECO:0000259" key="16">
    <source>
        <dbReference type="Pfam" id="PF02875"/>
    </source>
</evidence>
<evidence type="ECO:0000256" key="2">
    <source>
        <dbReference type="ARBA" id="ARBA00004752"/>
    </source>
</evidence>
<evidence type="ECO:0000256" key="5">
    <source>
        <dbReference type="ARBA" id="ARBA00022598"/>
    </source>
</evidence>
<dbReference type="Proteomes" id="UP000295063">
    <property type="component" value="Unassembled WGS sequence"/>
</dbReference>
<evidence type="ECO:0000256" key="8">
    <source>
        <dbReference type="ARBA" id="ARBA00022840"/>
    </source>
</evidence>
<proteinExistence type="inferred from homology"/>
<dbReference type="GO" id="GO:0008360">
    <property type="term" value="P:regulation of cell shape"/>
    <property type="evidence" value="ECO:0007669"/>
    <property type="project" value="UniProtKB-KW"/>
</dbReference>
<organism evidence="18 19">
    <name type="scientific">Anaerospora hongkongensis</name>
    <dbReference type="NCBI Taxonomy" id="244830"/>
    <lineage>
        <taxon>Bacteria</taxon>
        <taxon>Bacillati</taxon>
        <taxon>Bacillota</taxon>
        <taxon>Negativicutes</taxon>
        <taxon>Selenomonadales</taxon>
        <taxon>Sporomusaceae</taxon>
        <taxon>Anaerospora</taxon>
    </lineage>
</organism>
<dbReference type="AlphaFoldDB" id="A0A4R1Q5E3"/>
<dbReference type="InterPro" id="IPR036615">
    <property type="entry name" value="Mur_ligase_C_dom_sf"/>
</dbReference>
<dbReference type="Gene3D" id="3.40.50.720">
    <property type="entry name" value="NAD(P)-binding Rossmann-like Domain"/>
    <property type="match status" value="1"/>
</dbReference>
<dbReference type="InterPro" id="IPR004101">
    <property type="entry name" value="Mur_ligase_C"/>
</dbReference>
<evidence type="ECO:0000256" key="13">
    <source>
        <dbReference type="ARBA" id="ARBA00047833"/>
    </source>
</evidence>
<accession>A0A4R1Q5E3</accession>
<feature type="domain" description="Mur ligase central" evidence="17">
    <location>
        <begin position="93"/>
        <end position="272"/>
    </location>
</feature>
<evidence type="ECO:0000256" key="1">
    <source>
        <dbReference type="ARBA" id="ARBA00004496"/>
    </source>
</evidence>
<comment type="caution">
    <text evidence="18">The sequence shown here is derived from an EMBL/GenBank/DDBJ whole genome shotgun (WGS) entry which is preliminary data.</text>
</comment>
<dbReference type="Gene3D" id="3.90.190.20">
    <property type="entry name" value="Mur ligase, C-terminal domain"/>
    <property type="match status" value="1"/>
</dbReference>
<keyword evidence="9 14" id="KW-0133">Cell shape</keyword>
<keyword evidence="5 14" id="KW-0436">Ligase</keyword>
<evidence type="ECO:0000259" key="15">
    <source>
        <dbReference type="Pfam" id="PF01225"/>
    </source>
</evidence>
<dbReference type="SUPFAM" id="SSF53623">
    <property type="entry name" value="MurD-like peptide ligases, catalytic domain"/>
    <property type="match status" value="1"/>
</dbReference>
<dbReference type="Pfam" id="PF02875">
    <property type="entry name" value="Mur_ligase_C"/>
    <property type="match status" value="1"/>
</dbReference>
<dbReference type="InterPro" id="IPR050061">
    <property type="entry name" value="MurCDEF_pg_biosynth"/>
</dbReference>
<dbReference type="EMBL" id="SLUI01000001">
    <property type="protein sequence ID" value="TCL40272.1"/>
    <property type="molecule type" value="Genomic_DNA"/>
</dbReference>